<reference evidence="1" key="1">
    <citation type="journal article" date="2014" name="Front. Microbiol.">
        <title>High frequency of phylogenetically diverse reductive dehalogenase-homologous genes in deep subseafloor sedimentary metagenomes.</title>
        <authorList>
            <person name="Kawai M."/>
            <person name="Futagami T."/>
            <person name="Toyoda A."/>
            <person name="Takaki Y."/>
            <person name="Nishi S."/>
            <person name="Hori S."/>
            <person name="Arai W."/>
            <person name="Tsubouchi T."/>
            <person name="Morono Y."/>
            <person name="Uchiyama I."/>
            <person name="Ito T."/>
            <person name="Fujiyama A."/>
            <person name="Inagaki F."/>
            <person name="Takami H."/>
        </authorList>
    </citation>
    <scope>NUCLEOTIDE SEQUENCE</scope>
    <source>
        <strain evidence="1">Expedition CK06-06</strain>
    </source>
</reference>
<comment type="caution">
    <text evidence="1">The sequence shown here is derived from an EMBL/GenBank/DDBJ whole genome shotgun (WGS) entry which is preliminary data.</text>
</comment>
<accession>X1MCW4</accession>
<gene>
    <name evidence="1" type="ORF">S06H3_15769</name>
</gene>
<dbReference type="AlphaFoldDB" id="X1MCW4"/>
<protein>
    <submittedName>
        <fullName evidence="1">Uncharacterized protein</fullName>
    </submittedName>
</protein>
<proteinExistence type="predicted"/>
<dbReference type="EMBL" id="BARV01007770">
    <property type="protein sequence ID" value="GAI12510.1"/>
    <property type="molecule type" value="Genomic_DNA"/>
</dbReference>
<sequence>MTKKQLKEPQVIQTLDTDYKKDEKEEASDILQLLYLIKRAQRPYLGITKLQKLTFLTELEQQKKSIKGFNFLFYRWNYGAYSRDLQELCGMLLQFGLIKKPHKINKKGRDYIKKIFQNNKEKCRYN</sequence>
<organism evidence="1">
    <name type="scientific">marine sediment metagenome</name>
    <dbReference type="NCBI Taxonomy" id="412755"/>
    <lineage>
        <taxon>unclassified sequences</taxon>
        <taxon>metagenomes</taxon>
        <taxon>ecological metagenomes</taxon>
    </lineage>
</organism>
<evidence type="ECO:0000313" key="1">
    <source>
        <dbReference type="EMBL" id="GAI12510.1"/>
    </source>
</evidence>
<name>X1MCW4_9ZZZZ</name>